<feature type="region of interest" description="Disordered" evidence="4">
    <location>
        <begin position="287"/>
        <end position="316"/>
    </location>
</feature>
<dbReference type="Proteomes" id="UP000838412">
    <property type="component" value="Chromosome 15"/>
</dbReference>
<feature type="region of interest" description="Disordered" evidence="4">
    <location>
        <begin position="373"/>
        <end position="392"/>
    </location>
</feature>
<protein>
    <submittedName>
        <fullName evidence="6">ISLR2 protein</fullName>
    </submittedName>
</protein>
<evidence type="ECO:0000313" key="7">
    <source>
        <dbReference type="Proteomes" id="UP000838412"/>
    </source>
</evidence>
<dbReference type="Pfam" id="PF13855">
    <property type="entry name" value="LRR_8"/>
    <property type="match status" value="1"/>
</dbReference>
<dbReference type="GO" id="GO:0005886">
    <property type="term" value="C:plasma membrane"/>
    <property type="evidence" value="ECO:0007669"/>
    <property type="project" value="TreeGrafter"/>
</dbReference>
<evidence type="ECO:0000256" key="2">
    <source>
        <dbReference type="ARBA" id="ARBA00022729"/>
    </source>
</evidence>
<feature type="compositionally biased region" description="Polar residues" evidence="4">
    <location>
        <begin position="380"/>
        <end position="392"/>
    </location>
</feature>
<dbReference type="Gene3D" id="3.80.10.10">
    <property type="entry name" value="Ribonuclease Inhibitor"/>
    <property type="match status" value="1"/>
</dbReference>
<dbReference type="EMBL" id="OV696700">
    <property type="protein sequence ID" value="CAH1247154.1"/>
    <property type="molecule type" value="Genomic_DNA"/>
</dbReference>
<dbReference type="AlphaFoldDB" id="A0A8J9Z3U3"/>
<proteinExistence type="predicted"/>
<dbReference type="OrthoDB" id="676979at2759"/>
<dbReference type="InterPro" id="IPR050541">
    <property type="entry name" value="LRR_TM_domain-containing"/>
</dbReference>
<evidence type="ECO:0000256" key="4">
    <source>
        <dbReference type="SAM" id="MobiDB-lite"/>
    </source>
</evidence>
<feature type="signal peptide" evidence="5">
    <location>
        <begin position="1"/>
        <end position="21"/>
    </location>
</feature>
<feature type="chain" id="PRO_5035482376" evidence="5">
    <location>
        <begin position="22"/>
        <end position="392"/>
    </location>
</feature>
<evidence type="ECO:0000256" key="3">
    <source>
        <dbReference type="ARBA" id="ARBA00022737"/>
    </source>
</evidence>
<evidence type="ECO:0000313" key="6">
    <source>
        <dbReference type="EMBL" id="CAH1247154.1"/>
    </source>
</evidence>
<evidence type="ECO:0000256" key="1">
    <source>
        <dbReference type="ARBA" id="ARBA00022614"/>
    </source>
</evidence>
<dbReference type="InterPro" id="IPR032675">
    <property type="entry name" value="LRR_dom_sf"/>
</dbReference>
<reference evidence="6" key="1">
    <citation type="submission" date="2022-01" db="EMBL/GenBank/DDBJ databases">
        <authorList>
            <person name="Braso-Vives M."/>
        </authorList>
    </citation>
    <scope>NUCLEOTIDE SEQUENCE</scope>
</reference>
<feature type="compositionally biased region" description="Polar residues" evidence="4">
    <location>
        <begin position="287"/>
        <end position="313"/>
    </location>
</feature>
<dbReference type="PANTHER" id="PTHR24369:SF210">
    <property type="entry name" value="CHAOPTIN-RELATED"/>
    <property type="match status" value="1"/>
</dbReference>
<sequence length="392" mass="43239">MQLLLVLVCYIVCGLFSEADSALHPGCKASTTDFNSTPQLRIGCWGAKMTALPDVPANTTRLYAHFNGIKNLTVVRLLKNLTSLNLRWNDIETVDWMSLRNLPAVEFLHLSDNKLTSVSLDVVILHLPHLMYVNLAKNRLKSFTWQDLGFPRLTTASVEDNPLACDCAMTWLITKVKCMEAYSREGTFVPCSQCPHCLLVAKDHYKSYVCATPSRLKGLPLLKVSENETECDAQTTEMTATTAGATFRTERREATSTAHAVERRSPQTVKAFMHLYFPNATAPPNLLQANLTGSTDEATSSPFTSGEPTSSCSKPWPATDHGVVVIDHDTINTTTKPWLNSHYIVVITSGISLAAMLALTCMIRKLCPNHGSDEDDIDNTVATNDIPLQQLH</sequence>
<evidence type="ECO:0000256" key="5">
    <source>
        <dbReference type="SAM" id="SignalP"/>
    </source>
</evidence>
<organism evidence="6 7">
    <name type="scientific">Branchiostoma lanceolatum</name>
    <name type="common">Common lancelet</name>
    <name type="synonym">Amphioxus lanceolatum</name>
    <dbReference type="NCBI Taxonomy" id="7740"/>
    <lineage>
        <taxon>Eukaryota</taxon>
        <taxon>Metazoa</taxon>
        <taxon>Chordata</taxon>
        <taxon>Cephalochordata</taxon>
        <taxon>Leptocardii</taxon>
        <taxon>Amphioxiformes</taxon>
        <taxon>Branchiostomatidae</taxon>
        <taxon>Branchiostoma</taxon>
    </lineage>
</organism>
<name>A0A8J9Z3U3_BRALA</name>
<gene>
    <name evidence="6" type="primary">ISLR2</name>
    <name evidence="6" type="ORF">BLAG_LOCUS8916</name>
</gene>
<dbReference type="InterPro" id="IPR001611">
    <property type="entry name" value="Leu-rich_rpt"/>
</dbReference>
<dbReference type="PANTHER" id="PTHR24369">
    <property type="entry name" value="ANTIGEN BSP, PUTATIVE-RELATED"/>
    <property type="match status" value="1"/>
</dbReference>
<keyword evidence="3" id="KW-0677">Repeat</keyword>
<keyword evidence="1" id="KW-0433">Leucine-rich repeat</keyword>
<dbReference type="SUPFAM" id="SSF52058">
    <property type="entry name" value="L domain-like"/>
    <property type="match status" value="1"/>
</dbReference>
<keyword evidence="2 5" id="KW-0732">Signal</keyword>
<accession>A0A8J9Z3U3</accession>
<keyword evidence="7" id="KW-1185">Reference proteome</keyword>